<dbReference type="AlphaFoldDB" id="A0A1G8Y3V3"/>
<evidence type="ECO:0000313" key="1">
    <source>
        <dbReference type="EMBL" id="SDJ97518.1"/>
    </source>
</evidence>
<proteinExistence type="predicted"/>
<dbReference type="RefSeq" id="WP_093212459.1">
    <property type="nucleotide sequence ID" value="NZ_FNFL01000002.1"/>
</dbReference>
<reference evidence="1 2" key="1">
    <citation type="submission" date="2016-10" db="EMBL/GenBank/DDBJ databases">
        <authorList>
            <person name="de Groot N.N."/>
        </authorList>
    </citation>
    <scope>NUCLEOTIDE SEQUENCE [LARGE SCALE GENOMIC DNA]</scope>
    <source>
        <strain evidence="1 2">CGMCC 1.6502</strain>
    </source>
</reference>
<organism evidence="1 2">
    <name type="scientific">Sediminibacillus albus</name>
    <dbReference type="NCBI Taxonomy" id="407036"/>
    <lineage>
        <taxon>Bacteria</taxon>
        <taxon>Bacillati</taxon>
        <taxon>Bacillota</taxon>
        <taxon>Bacilli</taxon>
        <taxon>Bacillales</taxon>
        <taxon>Bacillaceae</taxon>
        <taxon>Sediminibacillus</taxon>
    </lineage>
</organism>
<dbReference type="OrthoDB" id="2417337at2"/>
<name>A0A1G8Y3V3_9BACI</name>
<dbReference type="EMBL" id="FNFL01000002">
    <property type="protein sequence ID" value="SDJ97518.1"/>
    <property type="molecule type" value="Genomic_DNA"/>
</dbReference>
<evidence type="ECO:0000313" key="2">
    <source>
        <dbReference type="Proteomes" id="UP000198694"/>
    </source>
</evidence>
<dbReference type="InterPro" id="IPR010461">
    <property type="entry name" value="ComK"/>
</dbReference>
<dbReference type="GO" id="GO:0030420">
    <property type="term" value="P:establishment of competence for transformation"/>
    <property type="evidence" value="ECO:0007669"/>
    <property type="project" value="InterPro"/>
</dbReference>
<protein>
    <submittedName>
        <fullName evidence="1">Competence protein ComK</fullName>
    </submittedName>
</protein>
<dbReference type="Proteomes" id="UP000198694">
    <property type="component" value="Unassembled WGS sequence"/>
</dbReference>
<sequence>MTELLADYQVNKHTMALLAAAQLEYETVVLEQERQLYVKQPPLQLIKKACLDAGSTYDGRRLAIIYHTGSRKKVPIPINPEKNIFAFPTCSPASFSCYWIFYRHIFDIETGPSVENSSAQSTIVFTNGQQLPMKESAYVLKKQQLRTALAISKFSGQMLAVHYENLPSQFISHPLNGRLYQPVSGDSLIDGP</sequence>
<keyword evidence="2" id="KW-1185">Reference proteome</keyword>
<accession>A0A1G8Y3V3</accession>
<dbReference type="Pfam" id="PF06338">
    <property type="entry name" value="ComK"/>
    <property type="match status" value="1"/>
</dbReference>
<gene>
    <name evidence="1" type="ORF">SAMN05216243_1392</name>
</gene>
<dbReference type="STRING" id="407036.SAMN05216243_1392"/>